<dbReference type="PIRSF" id="PIRSF005639">
    <property type="entry name" value="Glut_amidoT_SNO"/>
    <property type="match status" value="1"/>
</dbReference>
<sequence length="198" mass="21900">MNFMNLIFFVMKKIGILGFQGAIIEHERQIKAIGHEPVIVKYPEQLEEIDGIILPGGESTTMGKILNRTGLMEPLRGKIQSGLPVWGTCAGMILLAKELVNDSVTHLGVMDIAVRRNAYGSQIDSFATKKVIPAVDSKEIELVFIRAPYITSVKDGVKILCELDGHIVAAEEKNMLVTSFHPELTDNTAFLKYFVSKI</sequence>
<keyword evidence="2 6" id="KW-0378">Hydrolase</keyword>
<dbReference type="InterPro" id="IPR029062">
    <property type="entry name" value="Class_I_gatase-like"/>
</dbReference>
<keyword evidence="6" id="KW-0663">Pyridoxal phosphate</keyword>
<feature type="active site" description="Nucleophile" evidence="6">
    <location>
        <position position="89"/>
    </location>
</feature>
<feature type="binding site" evidence="6">
    <location>
        <position position="116"/>
    </location>
    <ligand>
        <name>L-glutamine</name>
        <dbReference type="ChEBI" id="CHEBI:58359"/>
    </ligand>
</feature>
<dbReference type="InterPro" id="IPR002161">
    <property type="entry name" value="PdxT/SNO"/>
</dbReference>
<dbReference type="PROSITE" id="PS51130">
    <property type="entry name" value="PDXT_SNO_2"/>
    <property type="match status" value="1"/>
</dbReference>
<dbReference type="Pfam" id="PF01174">
    <property type="entry name" value="SNO"/>
    <property type="match status" value="1"/>
</dbReference>
<dbReference type="EC" id="4.3.3.6" evidence="6"/>
<comment type="pathway">
    <text evidence="6">Cofactor biosynthesis; pyridoxal 5'-phosphate biosynthesis.</text>
</comment>
<dbReference type="EMBL" id="CP043839">
    <property type="protein sequence ID" value="WOF11762.1"/>
    <property type="molecule type" value="Genomic_DNA"/>
</dbReference>
<dbReference type="InterPro" id="IPR021196">
    <property type="entry name" value="PdxT/SNO_CS"/>
</dbReference>
<dbReference type="SUPFAM" id="SSF52317">
    <property type="entry name" value="Class I glutamine amidotransferase-like"/>
    <property type="match status" value="1"/>
</dbReference>
<evidence type="ECO:0000256" key="2">
    <source>
        <dbReference type="ARBA" id="ARBA00022801"/>
    </source>
</evidence>
<dbReference type="PANTHER" id="PTHR31559">
    <property type="entry name" value="PYRIDOXAL 5'-PHOSPHATE SYNTHASE SUBUNIT SNO"/>
    <property type="match status" value="1"/>
</dbReference>
<feature type="active site" description="Charge relay system" evidence="6">
    <location>
        <position position="181"/>
    </location>
</feature>
<dbReference type="PANTHER" id="PTHR31559:SF0">
    <property type="entry name" value="PYRIDOXAL 5'-PHOSPHATE SYNTHASE SUBUNIT SNO1-RELATED"/>
    <property type="match status" value="1"/>
</dbReference>
<evidence type="ECO:0000313" key="8">
    <source>
        <dbReference type="Proteomes" id="UP001302374"/>
    </source>
</evidence>
<reference evidence="7 8" key="1">
    <citation type="submission" date="2019-09" db="EMBL/GenBank/DDBJ databases">
        <title>Butyricimonas paravirosa DSM 105722 (=214-4 = JCM 18677 = CCUG 65563).</title>
        <authorList>
            <person name="Le Roy T."/>
            <person name="Cani P.D."/>
        </authorList>
    </citation>
    <scope>NUCLEOTIDE SEQUENCE [LARGE SCALE GENOMIC DNA]</scope>
    <source>
        <strain evidence="7 8">DSM 105722</strain>
    </source>
</reference>
<dbReference type="HAMAP" id="MF_01615">
    <property type="entry name" value="PdxT"/>
    <property type="match status" value="1"/>
</dbReference>
<accession>A0ABZ0FT40</accession>
<protein>
    <recommendedName>
        <fullName evidence="6">Pyridoxal 5'-phosphate synthase subunit PdxT</fullName>
        <ecNumber evidence="6">4.3.3.6</ecNumber>
    </recommendedName>
    <alternativeName>
        <fullName evidence="6">Pdx2</fullName>
    </alternativeName>
    <alternativeName>
        <fullName evidence="6">Pyridoxal 5'-phosphate synthase glutaminase subunit</fullName>
        <ecNumber evidence="6">3.5.1.2</ecNumber>
    </alternativeName>
</protein>
<comment type="subunit">
    <text evidence="6">In the presence of PdxS, forms a dodecamer of heterodimers. Only shows activity in the heterodimer.</text>
</comment>
<dbReference type="EC" id="3.5.1.2" evidence="6"/>
<dbReference type="NCBIfam" id="TIGR03800">
    <property type="entry name" value="PLP_synth_Pdx2"/>
    <property type="match status" value="1"/>
</dbReference>
<gene>
    <name evidence="6 7" type="primary">pdxT</name>
    <name evidence="7" type="ORF">F1644_05565</name>
</gene>
<dbReference type="PROSITE" id="PS01236">
    <property type="entry name" value="PDXT_SNO_1"/>
    <property type="match status" value="1"/>
</dbReference>
<comment type="similarity">
    <text evidence="1 6">Belongs to the glutaminase PdxT/SNO family.</text>
</comment>
<evidence type="ECO:0000256" key="3">
    <source>
        <dbReference type="ARBA" id="ARBA00022962"/>
    </source>
</evidence>
<organism evidence="7 8">
    <name type="scientific">Butyricimonas paravirosa</name>
    <dbReference type="NCBI Taxonomy" id="1472417"/>
    <lineage>
        <taxon>Bacteria</taxon>
        <taxon>Pseudomonadati</taxon>
        <taxon>Bacteroidota</taxon>
        <taxon>Bacteroidia</taxon>
        <taxon>Bacteroidales</taxon>
        <taxon>Odoribacteraceae</taxon>
        <taxon>Butyricimonas</taxon>
    </lineage>
</organism>
<comment type="catalytic activity">
    <reaction evidence="5 6">
        <text>L-glutamine + H2O = L-glutamate + NH4(+)</text>
        <dbReference type="Rhea" id="RHEA:15889"/>
        <dbReference type="ChEBI" id="CHEBI:15377"/>
        <dbReference type="ChEBI" id="CHEBI:28938"/>
        <dbReference type="ChEBI" id="CHEBI:29985"/>
        <dbReference type="ChEBI" id="CHEBI:58359"/>
        <dbReference type="EC" id="3.5.1.2"/>
    </reaction>
</comment>
<evidence type="ECO:0000313" key="7">
    <source>
        <dbReference type="EMBL" id="WOF11762.1"/>
    </source>
</evidence>
<feature type="active site" description="Charge relay system" evidence="6">
    <location>
        <position position="183"/>
    </location>
</feature>
<feature type="binding site" evidence="6">
    <location>
        <begin position="57"/>
        <end position="59"/>
    </location>
    <ligand>
        <name>L-glutamine</name>
        <dbReference type="ChEBI" id="CHEBI:58359"/>
    </ligand>
</feature>
<dbReference type="Proteomes" id="UP001302374">
    <property type="component" value="Chromosome"/>
</dbReference>
<dbReference type="PROSITE" id="PS51273">
    <property type="entry name" value="GATASE_TYPE_1"/>
    <property type="match status" value="1"/>
</dbReference>
<keyword evidence="3 6" id="KW-0315">Glutamine amidotransferase</keyword>
<comment type="function">
    <text evidence="6">Catalyzes the hydrolysis of glutamine to glutamate and ammonia as part of the biosynthesis of pyridoxal 5'-phosphate. The resulting ammonia molecule is channeled to the active site of PdxS.</text>
</comment>
<dbReference type="Gene3D" id="3.40.50.880">
    <property type="match status" value="1"/>
</dbReference>
<evidence type="ECO:0000256" key="5">
    <source>
        <dbReference type="ARBA" id="ARBA00049534"/>
    </source>
</evidence>
<evidence type="ECO:0000256" key="1">
    <source>
        <dbReference type="ARBA" id="ARBA00008345"/>
    </source>
</evidence>
<feature type="binding site" evidence="6">
    <location>
        <begin position="145"/>
        <end position="146"/>
    </location>
    <ligand>
        <name>L-glutamine</name>
        <dbReference type="ChEBI" id="CHEBI:58359"/>
    </ligand>
</feature>
<dbReference type="CDD" id="cd01749">
    <property type="entry name" value="GATase1_PB"/>
    <property type="match status" value="1"/>
</dbReference>
<evidence type="ECO:0000256" key="6">
    <source>
        <dbReference type="HAMAP-Rule" id="MF_01615"/>
    </source>
</evidence>
<evidence type="ECO:0000256" key="4">
    <source>
        <dbReference type="ARBA" id="ARBA00023239"/>
    </source>
</evidence>
<proteinExistence type="inferred from homology"/>
<keyword evidence="4 6" id="KW-0456">Lyase</keyword>
<keyword evidence="8" id="KW-1185">Reference proteome</keyword>
<comment type="catalytic activity">
    <reaction evidence="6">
        <text>aldehydo-D-ribose 5-phosphate + D-glyceraldehyde 3-phosphate + L-glutamine = pyridoxal 5'-phosphate + L-glutamate + phosphate + 3 H2O + H(+)</text>
        <dbReference type="Rhea" id="RHEA:31507"/>
        <dbReference type="ChEBI" id="CHEBI:15377"/>
        <dbReference type="ChEBI" id="CHEBI:15378"/>
        <dbReference type="ChEBI" id="CHEBI:29985"/>
        <dbReference type="ChEBI" id="CHEBI:43474"/>
        <dbReference type="ChEBI" id="CHEBI:58273"/>
        <dbReference type="ChEBI" id="CHEBI:58359"/>
        <dbReference type="ChEBI" id="CHEBI:59776"/>
        <dbReference type="ChEBI" id="CHEBI:597326"/>
        <dbReference type="EC" id="4.3.3.6"/>
    </reaction>
</comment>
<name>A0ABZ0FT40_9BACT</name>